<evidence type="ECO:0000313" key="2">
    <source>
        <dbReference type="Proteomes" id="UP000093000"/>
    </source>
</evidence>
<dbReference type="EMBL" id="LUGH01002391">
    <property type="protein sequence ID" value="OBZ80225.1"/>
    <property type="molecule type" value="Genomic_DNA"/>
</dbReference>
<dbReference type="AlphaFoldDB" id="A0A1C7MTM1"/>
<comment type="caution">
    <text evidence="1">The sequence shown here is derived from an EMBL/GenBank/DDBJ whole genome shotgun (WGS) entry which is preliminary data.</text>
</comment>
<proteinExistence type="predicted"/>
<keyword evidence="2" id="KW-1185">Reference proteome</keyword>
<name>A0A1C7MTM1_9FUNG</name>
<organism evidence="1 2">
    <name type="scientific">Choanephora cucurbitarum</name>
    <dbReference type="NCBI Taxonomy" id="101091"/>
    <lineage>
        <taxon>Eukaryota</taxon>
        <taxon>Fungi</taxon>
        <taxon>Fungi incertae sedis</taxon>
        <taxon>Mucoromycota</taxon>
        <taxon>Mucoromycotina</taxon>
        <taxon>Mucoromycetes</taxon>
        <taxon>Mucorales</taxon>
        <taxon>Mucorineae</taxon>
        <taxon>Choanephoraceae</taxon>
        <taxon>Choanephoroideae</taxon>
        <taxon>Choanephora</taxon>
    </lineage>
</organism>
<sequence length="91" mass="10077">MSLDNSNLAHNLRKYATLLLSICKESCPVVANASHSIRIPDEMLLPENDIFDLCKHVFTNFEQTSDIASDNMVSKAVLTPTDANVTRSINL</sequence>
<protein>
    <submittedName>
        <fullName evidence="1">Uncharacterized protein</fullName>
    </submittedName>
</protein>
<dbReference type="Proteomes" id="UP000093000">
    <property type="component" value="Unassembled WGS sequence"/>
</dbReference>
<evidence type="ECO:0000313" key="1">
    <source>
        <dbReference type="EMBL" id="OBZ80225.1"/>
    </source>
</evidence>
<dbReference type="InParanoid" id="A0A1C7MTM1"/>
<gene>
    <name evidence="1" type="ORF">A0J61_11726</name>
</gene>
<accession>A0A1C7MTM1</accession>
<reference evidence="1 2" key="1">
    <citation type="submission" date="2016-03" db="EMBL/GenBank/DDBJ databases">
        <title>Choanephora cucurbitarum.</title>
        <authorList>
            <person name="Min B."/>
            <person name="Park H."/>
            <person name="Park J.-H."/>
            <person name="Shin H.-D."/>
            <person name="Choi I.-G."/>
        </authorList>
    </citation>
    <scope>NUCLEOTIDE SEQUENCE [LARGE SCALE GENOMIC DNA]</scope>
    <source>
        <strain evidence="1 2">KUS-F28377</strain>
    </source>
</reference>